<keyword evidence="2" id="KW-1185">Reference proteome</keyword>
<reference evidence="1 2" key="1">
    <citation type="submission" date="2019-12" db="EMBL/GenBank/DDBJ databases">
        <title>Corynebacterium sp. nov., isolated from feces of the Anser Albifrons in China.</title>
        <authorList>
            <person name="Liu Q."/>
        </authorList>
    </citation>
    <scope>NUCLEOTIDE SEQUENCE [LARGE SCALE GENOMIC DNA]</scope>
    <source>
        <strain evidence="1 2">4H37-19</strain>
    </source>
</reference>
<gene>
    <name evidence="1" type="ORF">GP475_06830</name>
</gene>
<name>A0A7H0SPA6_9CORY</name>
<accession>A0A7H0SPA6</accession>
<organism evidence="1 2">
    <name type="scientific">Corynebacterium poyangense</name>
    <dbReference type="NCBI Taxonomy" id="2684405"/>
    <lineage>
        <taxon>Bacteria</taxon>
        <taxon>Bacillati</taxon>
        <taxon>Actinomycetota</taxon>
        <taxon>Actinomycetes</taxon>
        <taxon>Mycobacteriales</taxon>
        <taxon>Corynebacteriaceae</taxon>
        <taxon>Corynebacterium</taxon>
    </lineage>
</organism>
<sequence>MEIEKFKPDNTSLRYSNRFLDHPEYWVFFWKETSPDPIEGKTFLRSSYRILHASSVQEVITWSNDVAEGRDYAVMLACLQKDGYWDLHVLHGEYIDFYEVNDEPDFGWSLYESPQD</sequence>
<evidence type="ECO:0000313" key="1">
    <source>
        <dbReference type="EMBL" id="QNQ90381.1"/>
    </source>
</evidence>
<dbReference type="KEGG" id="cpoy:GP475_06830"/>
<dbReference type="AlphaFoldDB" id="A0A7H0SPA6"/>
<dbReference type="RefSeq" id="WP_187973696.1">
    <property type="nucleotide sequence ID" value="NZ_CP046884.1"/>
</dbReference>
<proteinExistence type="predicted"/>
<dbReference type="Proteomes" id="UP000516320">
    <property type="component" value="Chromosome"/>
</dbReference>
<dbReference type="EMBL" id="CP046884">
    <property type="protein sequence ID" value="QNQ90381.1"/>
    <property type="molecule type" value="Genomic_DNA"/>
</dbReference>
<evidence type="ECO:0000313" key="2">
    <source>
        <dbReference type="Proteomes" id="UP000516320"/>
    </source>
</evidence>
<protein>
    <submittedName>
        <fullName evidence="1">Uncharacterized protein</fullName>
    </submittedName>
</protein>